<proteinExistence type="predicted"/>
<organism evidence="3 4">
    <name type="scientific">Streptomyces avermitilis</name>
    <dbReference type="NCBI Taxonomy" id="33903"/>
    <lineage>
        <taxon>Bacteria</taxon>
        <taxon>Bacillati</taxon>
        <taxon>Actinomycetota</taxon>
        <taxon>Actinomycetes</taxon>
        <taxon>Kitasatosporales</taxon>
        <taxon>Streptomycetaceae</taxon>
        <taxon>Streptomyces</taxon>
    </lineage>
</organism>
<comment type="caution">
    <text evidence="3">The sequence shown here is derived from an EMBL/GenBank/DDBJ whole genome shotgun (WGS) entry which is preliminary data.</text>
</comment>
<gene>
    <name evidence="2" type="ORF">SAV14893_079250</name>
    <name evidence="3" type="ORF">SAV31267_005750</name>
</gene>
<dbReference type="Proteomes" id="UP000302139">
    <property type="component" value="Unassembled WGS sequence"/>
</dbReference>
<accession>A0A4D4MGG4</accession>
<dbReference type="EMBL" id="BJHX01000001">
    <property type="protein sequence ID" value="GDY68532.1"/>
    <property type="molecule type" value="Genomic_DNA"/>
</dbReference>
<reference evidence="3 4" key="1">
    <citation type="submission" date="2019-04" db="EMBL/GenBank/DDBJ databases">
        <title>Draft genome sequences of Streptomyces avermitilis ATCC 31267.</title>
        <authorList>
            <person name="Komaki H."/>
            <person name="Tamura T."/>
            <person name="Hosoyama A."/>
        </authorList>
    </citation>
    <scope>NUCLEOTIDE SEQUENCE [LARGE SCALE GENOMIC DNA]</scope>
    <source>
        <strain evidence="3 4">ATCC 31267</strain>
    </source>
</reference>
<reference evidence="2 5" key="2">
    <citation type="submission" date="2019-04" db="EMBL/GenBank/DDBJ databases">
        <title>Draft genome sequences of Streptomyces avermitilis NBRC 14893.</title>
        <authorList>
            <person name="Komaki H."/>
            <person name="Tamura T."/>
            <person name="Hosoyama A."/>
        </authorList>
    </citation>
    <scope>NUCLEOTIDE SEQUENCE [LARGE SCALE GENOMIC DNA]</scope>
    <source>
        <strain evidence="2 5">NBRC 14893</strain>
    </source>
</reference>
<evidence type="ECO:0000313" key="3">
    <source>
        <dbReference type="EMBL" id="GDY71090.1"/>
    </source>
</evidence>
<sequence>MWQPDGSGLTAEERKRREEVRMRAAVLFEERGKVPCIARELRVSEKSVTGRPLPCRPCTEVPMRRPSTSSRVGPRLHGREAGAAVSRGFGGAGRRDGKAARGDRRQVQRPGCLKWA</sequence>
<feature type="region of interest" description="Disordered" evidence="1">
    <location>
        <begin position="48"/>
        <end position="116"/>
    </location>
</feature>
<evidence type="ECO:0000313" key="4">
    <source>
        <dbReference type="Proteomes" id="UP000299211"/>
    </source>
</evidence>
<evidence type="ECO:0000313" key="2">
    <source>
        <dbReference type="EMBL" id="GDY68532.1"/>
    </source>
</evidence>
<protein>
    <submittedName>
        <fullName evidence="3">Uncharacterized protein</fullName>
    </submittedName>
</protein>
<evidence type="ECO:0000313" key="5">
    <source>
        <dbReference type="Proteomes" id="UP000302139"/>
    </source>
</evidence>
<dbReference type="EMBL" id="BJHY01000001">
    <property type="protein sequence ID" value="GDY71090.1"/>
    <property type="molecule type" value="Genomic_DNA"/>
</dbReference>
<dbReference type="AlphaFoldDB" id="A0A4D4MGG4"/>
<feature type="compositionally biased region" description="Basic and acidic residues" evidence="1">
    <location>
        <begin position="93"/>
        <end position="106"/>
    </location>
</feature>
<dbReference type="Proteomes" id="UP000299211">
    <property type="component" value="Unassembled WGS sequence"/>
</dbReference>
<evidence type="ECO:0000256" key="1">
    <source>
        <dbReference type="SAM" id="MobiDB-lite"/>
    </source>
</evidence>
<name>A0A4D4MGG4_STRAX</name>